<evidence type="ECO:0000256" key="1">
    <source>
        <dbReference type="SAM" id="MobiDB-lite"/>
    </source>
</evidence>
<gene>
    <name evidence="2" type="ORF">EXT50_22270</name>
</gene>
<dbReference type="EMBL" id="SGPX01000026">
    <property type="protein sequence ID" value="MCL6353867.1"/>
    <property type="molecule type" value="Genomic_DNA"/>
</dbReference>
<feature type="compositionally biased region" description="Basic and acidic residues" evidence="1">
    <location>
        <begin position="1"/>
        <end position="12"/>
    </location>
</feature>
<evidence type="ECO:0000313" key="2">
    <source>
        <dbReference type="EMBL" id="MCL6353867.1"/>
    </source>
</evidence>
<proteinExistence type="predicted"/>
<accession>A0ABT0QW91</accession>
<name>A0ABT0QW91_9GAMM</name>
<dbReference type="Proteomes" id="UP001055618">
    <property type="component" value="Unassembled WGS sequence"/>
</dbReference>
<organism evidence="2 3">
    <name type="scientific">Pectobacterium polaris</name>
    <dbReference type="NCBI Taxonomy" id="2042057"/>
    <lineage>
        <taxon>Bacteria</taxon>
        <taxon>Pseudomonadati</taxon>
        <taxon>Pseudomonadota</taxon>
        <taxon>Gammaproteobacteria</taxon>
        <taxon>Enterobacterales</taxon>
        <taxon>Pectobacteriaceae</taxon>
        <taxon>Pectobacterium</taxon>
    </lineage>
</organism>
<sequence>MNEEAAKKEKGIYHQGAAPTGMHGSKEKVWQKSQGDGQLRRHVGDCGGLYVDEGLYMYGSFCESNAAPGVSGAGWYDSQSGALSKG</sequence>
<keyword evidence="3" id="KW-1185">Reference proteome</keyword>
<feature type="region of interest" description="Disordered" evidence="1">
    <location>
        <begin position="1"/>
        <end position="38"/>
    </location>
</feature>
<evidence type="ECO:0000313" key="3">
    <source>
        <dbReference type="Proteomes" id="UP001055618"/>
    </source>
</evidence>
<protein>
    <submittedName>
        <fullName evidence="2">Uncharacterized protein</fullName>
    </submittedName>
</protein>
<reference evidence="2" key="1">
    <citation type="submission" date="2019-02" db="EMBL/GenBank/DDBJ databases">
        <title>New Zealand Erwinia strains with phe-tRNA free attachment sites.</title>
        <authorList>
            <person name="Nunes-Leite L."/>
            <person name="Pitman A.R."/>
        </authorList>
    </citation>
    <scope>NUCLEOTIDE SEQUENCE</scope>
    <source>
        <strain evidence="2">Ec-143</strain>
    </source>
</reference>
<comment type="caution">
    <text evidence="2">The sequence shown here is derived from an EMBL/GenBank/DDBJ whole genome shotgun (WGS) entry which is preliminary data.</text>
</comment>